<dbReference type="InterPro" id="IPR040853">
    <property type="entry name" value="RapA2_cadherin-like"/>
</dbReference>
<evidence type="ECO:0000259" key="5">
    <source>
        <dbReference type="Pfam" id="PF17803"/>
    </source>
</evidence>
<dbReference type="InterPro" id="IPR010221">
    <property type="entry name" value="VCBS_dom"/>
</dbReference>
<dbReference type="InterPro" id="IPR013517">
    <property type="entry name" value="FG-GAP"/>
</dbReference>
<dbReference type="SUPFAM" id="SSF69318">
    <property type="entry name" value="Integrin alpha N-terminal domain"/>
    <property type="match status" value="9"/>
</dbReference>
<dbReference type="PANTHER" id="PTHR23221">
    <property type="entry name" value="GLYCOSYLPHOSPHATIDYLINOSITOL PHOSPHOLIPASE D"/>
    <property type="match status" value="1"/>
</dbReference>
<dbReference type="InterPro" id="IPR000413">
    <property type="entry name" value="Integrin_alpha"/>
</dbReference>
<protein>
    <submittedName>
        <fullName evidence="6">Poly(Beta-D-mannuronate) C5 epimerase 7</fullName>
        <ecNumber evidence="6">5.1.3.-</ecNumber>
    </submittedName>
</protein>
<dbReference type="PROSITE" id="PS00330">
    <property type="entry name" value="HEMOLYSIN_CALCIUM"/>
    <property type="match status" value="3"/>
</dbReference>
<name>A0A238KTR1_9RHOB</name>
<dbReference type="InterPro" id="IPR013783">
    <property type="entry name" value="Ig-like_fold"/>
</dbReference>
<dbReference type="PANTHER" id="PTHR23221:SF7">
    <property type="entry name" value="PHOSPHATIDYLINOSITOL-GLYCAN-SPECIFIC PHOSPHOLIPASE D"/>
    <property type="match status" value="1"/>
</dbReference>
<keyword evidence="7" id="KW-1185">Reference proteome</keyword>
<dbReference type="InterPro" id="IPR013519">
    <property type="entry name" value="Int_alpha_beta-p"/>
</dbReference>
<dbReference type="SUPFAM" id="SSF51120">
    <property type="entry name" value="beta-Roll"/>
    <property type="match status" value="2"/>
</dbReference>
<dbReference type="InterPro" id="IPR011049">
    <property type="entry name" value="Serralysin-like_metalloprot_C"/>
</dbReference>
<dbReference type="GO" id="GO:0016787">
    <property type="term" value="F:hydrolase activity"/>
    <property type="evidence" value="ECO:0007669"/>
    <property type="project" value="UniProtKB-KW"/>
</dbReference>
<evidence type="ECO:0000313" key="7">
    <source>
        <dbReference type="Proteomes" id="UP000220836"/>
    </source>
</evidence>
<keyword evidence="4" id="KW-0325">Glycoprotein</keyword>
<evidence type="ECO:0000256" key="3">
    <source>
        <dbReference type="ARBA" id="ARBA00022801"/>
    </source>
</evidence>
<dbReference type="GO" id="GO:0016853">
    <property type="term" value="F:isomerase activity"/>
    <property type="evidence" value="ECO:0007669"/>
    <property type="project" value="UniProtKB-KW"/>
</dbReference>
<sequence length="4058" mass="409957">MITKAVLDTADKYAWSQKVSVFDAQGFLIGETVTFDDGRIRTSTIVEGVRVGLTWTDPADGFAWTSRAYVYSALSGLLTSLEVVTDSGVSISSTFNSGVIASRTSLDLGDAFNWNTRVQTFDSLGRIASSLVTLDDLRTISTDFVDGIKSQKIVTDVADTFSWTSKVYAYDNTTGNLLTISTSFDDGTTVVRGPASGPLGQTVTQLDGANAYSWTSRITTYDASGNIASQTRLNDDGTQSITQFSGGVRTQVTWTDGDNAQTWHEKTFTYDAGGRLAGSDVTMDDGRQIVQTYQDGLRAMRTTTDTADIAGWATITQLFDSKGLIASQTVVSDSSDVTISTYSGGVLQEKLRNDGEDIHNWESVRRVYASENGALLYVHRTLDDGTQTFVDVRGHTIITGGTQASVVEDASVVLQATDTIGVLAGYRGASDFTAIASVVGSNGYGLFTLGADGTWTYGATNNQTAIQDLNLGDTLTDSFVATTSDGLSTEISVTINGAAPAPTNSDPVAETDFNTGTRLAKQGQSLANGSLLSNDADADGDVLTVVRMGSFSLGTSVTVEAGTPQSVRGEYGSLVVQSDGSWEYQLDNLDPDTSAILPNRVVYEIFTYTVSDGNGGSAESQLELAIAGSPTNVAPIAVDDTFALDHNTTSVLDLLGNDTDANNTPESETQPLTVSFINGKAATIGSVIATINGSVIVGEGWVIRYIPNDNYSGPDSFSYSITDGLDLSNSATANLTIEGASPYREGVVSDGYITFAQVVADANGNGIWDEGEDRAFTDYYGQFTLENTPANSDVRLVSVGGTDISTGFKVDTTLIAPSGAKSITALSTLAALLEEGHEFTASAAESRIVTVFGLDPAIDFLNADPVQSVLLGAAGGARLMATNVALQSAAIQIASAISAVTTEEYSDILENVIFKMSGFISDETPTTSFFSEQALKTIAIRVLVDSGLVIEAAEFVASRTSSIIAHSASVALGVLETGKTGADLLTDIAQVAIVAQGSTATALANLEYGISSALVVLEHSGIIFSYDGLDSVRFTGAPVMTPAEFDSLLPDALDDVRNVLGGNSDPISSGQSHTINEDKGFSGLLTADDIDQQRMTFSVATAPGNGTVEILNAPLGGFAYFSYTPNPDFNGTDSFTYTVTDSEGGSTTETVNLTVTPVNDAPVADPLSLSGDEGTLLTGALTASDIEQTDLVFGLYTRPTDGTATVSRDGTVEYTPNANFSGSDSFLYSVIDRAGGVTTQTVNVTLNPLPNAHDIDPIAVTTLYETQDTSNISGSILVSFTDDDLEDVGYSASVVYTGATGASAGLTLNNVARNDLIFQTDVTKDAGDDNGYLNLVFQAHPAVFDYLADSETVTLSYEITIEDSAGVTDTRAFDVTIIGTDEGLTPGIAPISLSDVGLSTNTQGFIIKGVSGNALTGASVSSAGDVNGDGLDDLIVGAPGNGAGAGYVIFGKEGGGEVNLAALQQSTNTSGFVINGVSAGDRAGVSVSSAGDVNGDGLDDLIIGAEYDDPNGANSGASYVVFGKSDGVAVDLGQIQQNGNNGGFAINGALAGDFAGHSVSAAGDVNGDGLGDVIVGAYGVDPYASNPNRDGTLGTSYVVYGKANGNLVNLSNLTSVGAGFKINSASVGKLIDDKSGFSVSSAGDVNGDGFDDVIIGAPDADGVGDSFVVFGAADNANIELAGLGVGSEGFVIKGIASFDNAGSSVSSAGDVNGDGLDDLIIGASGADANGTSSGTSYVVFGKTGHEAVYLSSVQAGNGGFAIIGDSEFDRSGYSVSSAGDVNGDGLDDLIVGAFGDQPNGSLSGAAYVVFGKEDGARVRLSEVKAGIGGLVINGASESDFTGISVSSAGDVNGDGFDDLIVGAPGDLPFNSASVSSSGASFVVFGGDFTGAATQIGTTGADALTGTSAVDILIGGTGNDTLTGNGGADVLRGGAGNDLFAVQDLDFAKVDGGNGIDTLRLDGTGLSLDLSEIASPTLQDIERIDLNSGGNSLRLEQLEVLGLSDESNTLRVLGNASDAVTLVGNSWAKTGQVTDSEGTFDVFANGPATVEIEASIELTGGLIAPIELSELRLSTDTRGFAINGYSTGILDYELVGFSVSSAGDVNGDGLDDVIVGAPRAVSKTSYVVYGKSDGIAIDLPSFVAGTDGFVINGASIGDFSGYSVSSAGDVNNDGLADLIVGANLADSNGADSGASFVVYGKTNGDAVDLADLQTGNEGFAINGVAAGDKSGWSVSSAGDVNGDGLDDLIVGAPNKGAGTSYVVFSNLDGETVELSDVQAGIGGFVINGISAGDSLGRSVSSAGDVNGDGLDDLIVGNPFIGNSFGNSVVIFGKTSGTAVNLTNTTTFPGGFYIGGASTGNVAGWSVSSAGDVNGDGLDDVVVGAYGTAPNGTLSGASYVVFGKTNNAKVNLPKIAAGNGGFVINGQSAEDESGWAVSSAGDVNGDGLDDLIIGAPSDATNAFKSGASYVVFGKADGTAVELADLTTSAGGFSIFGGARGGGAGSSVSAAGDVNGDGFDDLIIGAPNDPTNGFYAGTSFVVYGGEYNGTATQVGTTGADALIGTVKADVLIGGTGNDTLSANGGADVLRAGAGDDVIAISDLDFTKIDAGNGTDTLRLDGTNMLLDLPEIADPTLQSIERIDLNGASNALRLTGLEVLRLSNESNTLRVLGDRSNTITLADGPWLAAGQITDADGTFNVFTNGLSRLEIGEALTRVGGPVYPDLITLVELSDIQEPSNDGGFVINGIAASDETGYSVSGAGDVNGDGLDDVIIGAPRYQTFGAGFVVFGKADGSVVDLSEIKDGTGGFAITGSSTTLRIAESVSSAGDVNGDGLDDLIVGAPVKGDGAGYVIFGKEGGGEVNLAALQQSTNTSGFVINGVSAGGGAGWSVSSAGDVNGDGLDDVIVGVIGNSANGTRAGASFVVFGKEDGTDVELSEVEAGIGGFAIYGVSAGDRYGWAVSSAGDVNGDGFDDLAIAGNQLGAPYHDNYVVFGKSNTAAVNLQDVGEGSGGGFSVQYGYVKLSSISSAGDVNGDGFDDLIIGASAYDNLTGASFVVFGKADDEVVQLSEVIKSSNDQGFVINGASGGDRLGWSASSAGDINGDGLDDLIVGARDDDPNGVDSGASFVVFGKTDGVAIDLAEVEDPTNSKGFVINGVSAGDKSGNSVSSAGDVNGDGFDDLIIGAEWDDPNGASSGSSFVVFGGNFTGAATQVGTLGADDLVGTAAIDVLIGGTGDDQLTGNGGADVLRGGAGDDVIAISDLDFAKIDGGNGTDTLRLDGSNLSLDLLQFKRTALQEVERIDLNGGGNALRLDKLSVLGLSGESNTLRILGTGSDVVTLVGLGWAVETQITDAEGTFNVFSDGKAKIEIEAGVDLIGGPISPIELSELQLESDTRGFMISGVSLGDMSGWSVSSAGDVNGDGFDDMIIGSPGGSKSHVVFGKATNAGIDLTEIEQSSNQNGFVIHGTSGAGFSVSSAGDVNADGFDDLIIGTGDDAVNAGDVSSLVVFGKADGGAIYKADVIDPANDSGFQIIGLSASHNSGPITIPDENGNNIITIGGTVNFNTNAGYSVSSAGDVNGDGLDDVIVGVPEDRTLDPNVNPFTGQGIYNPGTSFVVFGKTEGTRVQLDDISSTSAGFAIEGDIANEGIGYSVSAAGDVNGDGLDDVIVGEPFGDYAEGKSYVVFGKTDSATVEISEIRSGNGGFVINGGDGLTGFSVSSAGDVNGDGLDDLIIGSPHGSGSELALRSGTSHVVFGKADGSAVDLADISKSDAVYSGDSGGFAINGMVRGSGTLNSDEEEYDWTGWSVSSAGDVNGDGLDDLIIGASYADPNGNLSGASFVVFGKADGTAIDLAQVEEGVGGFVINGIGLEDYTGASVSSAGDVNGDGFDDLIVGAPDGLAIREPLNFSFGVDPASEDAPSAGASFVVYGGNFTGAVTEIGTIFADDMAGTAAVDVIFAGVGDDTITGNGGSDRLSGGAGNDTFVFGDSGSMTTIIDFEDGLGGQDLLDVSAFGFTDGAAIVAQAARSGAGGHDVLIQLDGDDTILLKNFDLADLDETDFMF</sequence>
<dbReference type="Gene3D" id="2.60.40.3440">
    <property type="match status" value="3"/>
</dbReference>
<dbReference type="NCBIfam" id="NF012211">
    <property type="entry name" value="tand_rpt_95"/>
    <property type="match status" value="2"/>
</dbReference>
<dbReference type="GO" id="GO:0008305">
    <property type="term" value="C:integrin complex"/>
    <property type="evidence" value="ECO:0007669"/>
    <property type="project" value="InterPro"/>
</dbReference>
<dbReference type="Pfam" id="PF17803">
    <property type="entry name" value="Cadherin_4"/>
    <property type="match status" value="1"/>
</dbReference>
<proteinExistence type="predicted"/>
<feature type="domain" description="RapA2 cadherin-like" evidence="5">
    <location>
        <begin position="492"/>
        <end position="584"/>
    </location>
</feature>
<evidence type="ECO:0000256" key="2">
    <source>
        <dbReference type="ARBA" id="ARBA00022737"/>
    </source>
</evidence>
<dbReference type="InterPro" id="IPR001343">
    <property type="entry name" value="Hemolysn_Ca-bd"/>
</dbReference>
<evidence type="ECO:0000256" key="1">
    <source>
        <dbReference type="ARBA" id="ARBA00022729"/>
    </source>
</evidence>
<dbReference type="SMART" id="SM00191">
    <property type="entry name" value="Int_alpha"/>
    <property type="match status" value="28"/>
</dbReference>
<dbReference type="Proteomes" id="UP000220836">
    <property type="component" value="Unassembled WGS sequence"/>
</dbReference>
<dbReference type="GO" id="GO:0007155">
    <property type="term" value="P:cell adhesion"/>
    <property type="evidence" value="ECO:0007669"/>
    <property type="project" value="InterPro"/>
</dbReference>
<dbReference type="EMBL" id="FXYH01000012">
    <property type="protein sequence ID" value="SMX45981.1"/>
    <property type="molecule type" value="Genomic_DNA"/>
</dbReference>
<dbReference type="NCBIfam" id="TIGR01965">
    <property type="entry name" value="VCBS_repeat"/>
    <property type="match status" value="2"/>
</dbReference>
<evidence type="ECO:0000313" key="6">
    <source>
        <dbReference type="EMBL" id="SMX45981.1"/>
    </source>
</evidence>
<gene>
    <name evidence="6" type="primary">algE7_1</name>
    <name evidence="6" type="ORF">PEV8663_03162</name>
</gene>
<reference evidence="6 7" key="1">
    <citation type="submission" date="2017-05" db="EMBL/GenBank/DDBJ databases">
        <authorList>
            <person name="Song R."/>
            <person name="Chenine A.L."/>
            <person name="Ruprecht R.M."/>
        </authorList>
    </citation>
    <scope>NUCLEOTIDE SEQUENCE [LARGE SCALE GENOMIC DNA]</scope>
    <source>
        <strain evidence="6 7">CECT 8663</strain>
    </source>
</reference>
<dbReference type="InterPro" id="IPR028994">
    <property type="entry name" value="Integrin_alpha_N"/>
</dbReference>
<dbReference type="EC" id="5.1.3.-" evidence="6"/>
<dbReference type="Pfam" id="PF01839">
    <property type="entry name" value="FG-GAP"/>
    <property type="match status" value="24"/>
</dbReference>
<organism evidence="6 7">
    <name type="scientific">Pelagimonas varians</name>
    <dbReference type="NCBI Taxonomy" id="696760"/>
    <lineage>
        <taxon>Bacteria</taxon>
        <taxon>Pseudomonadati</taxon>
        <taxon>Pseudomonadota</taxon>
        <taxon>Alphaproteobacteria</taxon>
        <taxon>Rhodobacterales</taxon>
        <taxon>Roseobacteraceae</taxon>
        <taxon>Pelagimonas</taxon>
    </lineage>
</organism>
<dbReference type="RefSeq" id="WP_170125818.1">
    <property type="nucleotide sequence ID" value="NZ_FXYH01000012.1"/>
</dbReference>
<dbReference type="Gene3D" id="2.130.10.130">
    <property type="entry name" value="Integrin alpha, N-terminal"/>
    <property type="match status" value="16"/>
</dbReference>
<dbReference type="Pfam" id="PF17963">
    <property type="entry name" value="Big_9"/>
    <property type="match status" value="3"/>
</dbReference>
<keyword evidence="6" id="KW-0413">Isomerase</keyword>
<dbReference type="GO" id="GO:0005509">
    <property type="term" value="F:calcium ion binding"/>
    <property type="evidence" value="ECO:0007669"/>
    <property type="project" value="InterPro"/>
</dbReference>
<dbReference type="PROSITE" id="PS51470">
    <property type="entry name" value="FG_GAP"/>
    <property type="match status" value="18"/>
</dbReference>
<dbReference type="Gene3D" id="2.60.40.10">
    <property type="entry name" value="Immunoglobulins"/>
    <property type="match status" value="1"/>
</dbReference>
<dbReference type="Pfam" id="PF00353">
    <property type="entry name" value="HemolysinCabind"/>
    <property type="match status" value="4"/>
</dbReference>
<keyword evidence="3" id="KW-0378">Hydrolase</keyword>
<keyword evidence="1" id="KW-0732">Signal</keyword>
<dbReference type="InterPro" id="IPR018511">
    <property type="entry name" value="Hemolysin-typ_Ca-bd_CS"/>
</dbReference>
<keyword evidence="2" id="KW-0677">Repeat</keyword>
<accession>A0A238KTR1</accession>
<evidence type="ECO:0000256" key="4">
    <source>
        <dbReference type="ARBA" id="ARBA00023180"/>
    </source>
</evidence>
<dbReference type="PRINTS" id="PR01185">
    <property type="entry name" value="INTEGRINA"/>
</dbReference>